<evidence type="ECO:0000313" key="3">
    <source>
        <dbReference type="Proteomes" id="UP000310334"/>
    </source>
</evidence>
<accession>A0A4S4BUT7</accession>
<reference evidence="2 3" key="1">
    <citation type="submission" date="2019-04" db="EMBL/GenBank/DDBJ databases">
        <title>Bacillus sediminilitoris sp. nov., isolated from a tidal flat sediment on the East China Sea.</title>
        <authorList>
            <person name="Wei Y."/>
            <person name="Mao H."/>
            <person name="Fang J."/>
        </authorList>
    </citation>
    <scope>NUCLEOTIDE SEQUENCE [LARGE SCALE GENOMIC DNA]</scope>
    <source>
        <strain evidence="2 3">DSL-17</strain>
    </source>
</reference>
<dbReference type="CDD" id="cd21173">
    <property type="entry name" value="NucC-like"/>
    <property type="match status" value="1"/>
</dbReference>
<dbReference type="Pfam" id="PF20247">
    <property type="entry name" value="DUF6602"/>
    <property type="match status" value="1"/>
</dbReference>
<dbReference type="RefSeq" id="WP_136354989.1">
    <property type="nucleotide sequence ID" value="NZ_CP046266.1"/>
</dbReference>
<dbReference type="Proteomes" id="UP000310334">
    <property type="component" value="Unassembled WGS sequence"/>
</dbReference>
<sequence length="250" mass="28310">MRLEHLFQAFSREMIDELKVLAAVQKGMITEETIKTFLNNHLPSKYSIGAGYVVAHDGQSTGQLDCVIFAHASCPLWYNKKYQILPSESVCAVLEIKQKLTIERVKDAIKIISGVRRLPKLDGYRPIGPDIKVSGTNPQTFGVIFAFETNVSLKQLKNELNKFNESVHYKERPSLVCILNQGILLNINRKTSEVSLIPDEDSVFASVEASSDSFLLFFLFLTTYLNQIEVIPPDLSKYIQGYMQQFKVEI</sequence>
<evidence type="ECO:0000313" key="2">
    <source>
        <dbReference type="EMBL" id="THF78881.1"/>
    </source>
</evidence>
<keyword evidence="3" id="KW-1185">Reference proteome</keyword>
<feature type="domain" description="DUF6602" evidence="1">
    <location>
        <begin position="25"/>
        <end position="118"/>
    </location>
</feature>
<gene>
    <name evidence="2" type="ORF">E6W99_14205</name>
</gene>
<organism evidence="2 3">
    <name type="scientific">Metabacillus sediminilitoris</name>
    <dbReference type="NCBI Taxonomy" id="2567941"/>
    <lineage>
        <taxon>Bacteria</taxon>
        <taxon>Bacillati</taxon>
        <taxon>Bacillota</taxon>
        <taxon>Bacilli</taxon>
        <taxon>Bacillales</taxon>
        <taxon>Bacillaceae</taxon>
        <taxon>Metabacillus</taxon>
    </lineage>
</organism>
<dbReference type="InterPro" id="IPR046537">
    <property type="entry name" value="DUF6602"/>
</dbReference>
<evidence type="ECO:0000259" key="1">
    <source>
        <dbReference type="Pfam" id="PF20247"/>
    </source>
</evidence>
<name>A0A4S4BUT7_9BACI</name>
<dbReference type="AlphaFoldDB" id="A0A4S4BUT7"/>
<dbReference type="EMBL" id="SSNT01000010">
    <property type="protein sequence ID" value="THF78881.1"/>
    <property type="molecule type" value="Genomic_DNA"/>
</dbReference>
<protein>
    <recommendedName>
        <fullName evidence="1">DUF6602 domain-containing protein</fullName>
    </recommendedName>
</protein>
<dbReference type="OrthoDB" id="2380973at2"/>
<proteinExistence type="predicted"/>
<comment type="caution">
    <text evidence="2">The sequence shown here is derived from an EMBL/GenBank/DDBJ whole genome shotgun (WGS) entry which is preliminary data.</text>
</comment>